<dbReference type="Pfam" id="PF22022">
    <property type="entry name" value="Phage_int_M"/>
    <property type="match status" value="1"/>
</dbReference>
<protein>
    <submittedName>
        <fullName evidence="6">Integrase</fullName>
    </submittedName>
</protein>
<name>A0A241Z9Z0_ACIBA</name>
<dbReference type="Gene3D" id="1.10.150.130">
    <property type="match status" value="1"/>
</dbReference>
<dbReference type="Gene3D" id="1.10.443.10">
    <property type="entry name" value="Intergrase catalytic core"/>
    <property type="match status" value="1"/>
</dbReference>
<dbReference type="InterPro" id="IPR025166">
    <property type="entry name" value="Integrase_DNA_bind_dom"/>
</dbReference>
<evidence type="ECO:0000313" key="6">
    <source>
        <dbReference type="EMBL" id="OTM79765.1"/>
    </source>
</evidence>
<evidence type="ECO:0000259" key="5">
    <source>
        <dbReference type="PROSITE" id="PS51898"/>
    </source>
</evidence>
<feature type="domain" description="Tyr recombinase" evidence="5">
    <location>
        <begin position="229"/>
        <end position="422"/>
    </location>
</feature>
<dbReference type="AlphaFoldDB" id="A0A241Z9Z0"/>
<dbReference type="Proteomes" id="UP000194699">
    <property type="component" value="Unassembled WGS sequence"/>
</dbReference>
<reference evidence="6 7" key="1">
    <citation type="submission" date="2017-05" db="EMBL/GenBank/DDBJ databases">
        <authorList>
            <person name="Song R."/>
            <person name="Chenine A.L."/>
            <person name="Ruprecht R.M."/>
        </authorList>
    </citation>
    <scope>NUCLEOTIDE SEQUENCE [LARGE SCALE GENOMIC DNA]</scope>
    <source>
        <strain evidence="6 7">PR350</strain>
    </source>
</reference>
<dbReference type="PANTHER" id="PTHR30629:SF9">
    <property type="entry name" value="PROTEIN INTB-RELATED"/>
    <property type="match status" value="1"/>
</dbReference>
<dbReference type="EMBL" id="NGEL01000184">
    <property type="protein sequence ID" value="OTM79765.1"/>
    <property type="molecule type" value="Genomic_DNA"/>
</dbReference>
<keyword evidence="3" id="KW-0238">DNA-binding</keyword>
<gene>
    <name evidence="6" type="ORF">B9X95_18620</name>
</gene>
<comment type="caution">
    <text evidence="6">The sequence shown here is derived from an EMBL/GenBank/DDBJ whole genome shotgun (WGS) entry which is preliminary data.</text>
</comment>
<sequence>MAKIVKPLTDTKCAAAKPKVNSQGKSVVNKLADGNGLYLIVRPTGTKTWQFIYGRKQYLNTKGRPTDGVITIGDYSKAGVKGVIVSLDEAREKRRFFLSQIENGIDPIDALKLEEEKLNDRFDFESITRQWHVAYAQSSGCQESTIAKSLRNFEMYVFPLIGERLVDSIKPRDLSKVLEHIEKIGFSEVYDKIKRRLGAIFAYAVSKGYIHESPALHLKGALTRKKEERHYPKLPLERLPEFFQRLKNDTGNPLTKLYTEFALHTFTRSSEMMFARWSEFDLEKSIWTIPPTRTPVEGCKNSHRGAKMRREHIVPLSRQVKELLQEIKMYSGMSAHVFPAENDASKFISENTVNKTLTRMKYDTKTDVCLHGFRGMARGALALSGLFDRDAIERQMSHKSDNEVEWAYTHHVEYLEERKIMMQWWSDYLDQNKSKFISPQDFRDQLLMGAKNGVHSFKYGKLIKFQMAMLNAS</sequence>
<dbReference type="PROSITE" id="PS00018">
    <property type="entry name" value="EF_HAND_1"/>
    <property type="match status" value="1"/>
</dbReference>
<dbReference type="SUPFAM" id="SSF56349">
    <property type="entry name" value="DNA breaking-rejoining enzymes"/>
    <property type="match status" value="1"/>
</dbReference>
<dbReference type="InterPro" id="IPR011010">
    <property type="entry name" value="DNA_brk_join_enz"/>
</dbReference>
<dbReference type="Pfam" id="PF13356">
    <property type="entry name" value="Arm-DNA-bind_3"/>
    <property type="match status" value="1"/>
</dbReference>
<dbReference type="InterPro" id="IPR038488">
    <property type="entry name" value="Integrase_DNA-bd_sf"/>
</dbReference>
<dbReference type="CDD" id="cd00801">
    <property type="entry name" value="INT_P4_C"/>
    <property type="match status" value="1"/>
</dbReference>
<dbReference type="GO" id="GO:0003677">
    <property type="term" value="F:DNA binding"/>
    <property type="evidence" value="ECO:0007669"/>
    <property type="project" value="UniProtKB-KW"/>
</dbReference>
<dbReference type="RefSeq" id="WP_086249954.1">
    <property type="nucleotide sequence ID" value="NZ_BHFX01000060.1"/>
</dbReference>
<dbReference type="GO" id="GO:0006310">
    <property type="term" value="P:DNA recombination"/>
    <property type="evidence" value="ECO:0007669"/>
    <property type="project" value="UniProtKB-KW"/>
</dbReference>
<evidence type="ECO:0000256" key="2">
    <source>
        <dbReference type="ARBA" id="ARBA00022908"/>
    </source>
</evidence>
<evidence type="ECO:0000313" key="7">
    <source>
        <dbReference type="Proteomes" id="UP000194699"/>
    </source>
</evidence>
<keyword evidence="4" id="KW-0233">DNA recombination</keyword>
<evidence type="ECO:0000256" key="3">
    <source>
        <dbReference type="ARBA" id="ARBA00023125"/>
    </source>
</evidence>
<dbReference type="Gene3D" id="3.30.160.390">
    <property type="entry name" value="Integrase, DNA-binding domain"/>
    <property type="match status" value="1"/>
</dbReference>
<dbReference type="PROSITE" id="PS51898">
    <property type="entry name" value="TYR_RECOMBINASE"/>
    <property type="match status" value="1"/>
</dbReference>
<accession>A0A241Z9Z0</accession>
<evidence type="ECO:0000256" key="4">
    <source>
        <dbReference type="ARBA" id="ARBA00023172"/>
    </source>
</evidence>
<dbReference type="InterPro" id="IPR002104">
    <property type="entry name" value="Integrase_catalytic"/>
</dbReference>
<dbReference type="GO" id="GO:0015074">
    <property type="term" value="P:DNA integration"/>
    <property type="evidence" value="ECO:0007669"/>
    <property type="project" value="UniProtKB-KW"/>
</dbReference>
<dbReference type="InterPro" id="IPR010998">
    <property type="entry name" value="Integrase_recombinase_N"/>
</dbReference>
<keyword evidence="2" id="KW-0229">DNA integration</keyword>
<comment type="similarity">
    <text evidence="1">Belongs to the 'phage' integrase family.</text>
</comment>
<evidence type="ECO:0000256" key="1">
    <source>
        <dbReference type="ARBA" id="ARBA00008857"/>
    </source>
</evidence>
<dbReference type="PANTHER" id="PTHR30629">
    <property type="entry name" value="PROPHAGE INTEGRASE"/>
    <property type="match status" value="1"/>
</dbReference>
<dbReference type="InterPro" id="IPR050808">
    <property type="entry name" value="Phage_Integrase"/>
</dbReference>
<proteinExistence type="inferred from homology"/>
<organism evidence="6 7">
    <name type="scientific">Acinetobacter baumannii</name>
    <dbReference type="NCBI Taxonomy" id="470"/>
    <lineage>
        <taxon>Bacteria</taxon>
        <taxon>Pseudomonadati</taxon>
        <taxon>Pseudomonadota</taxon>
        <taxon>Gammaproteobacteria</taxon>
        <taxon>Moraxellales</taxon>
        <taxon>Moraxellaceae</taxon>
        <taxon>Acinetobacter</taxon>
        <taxon>Acinetobacter calcoaceticus/baumannii complex</taxon>
    </lineage>
</organism>
<dbReference type="InterPro" id="IPR053876">
    <property type="entry name" value="Phage_int_M"/>
</dbReference>
<dbReference type="InterPro" id="IPR013762">
    <property type="entry name" value="Integrase-like_cat_sf"/>
</dbReference>
<dbReference type="Pfam" id="PF00589">
    <property type="entry name" value="Phage_integrase"/>
    <property type="match status" value="1"/>
</dbReference>
<dbReference type="InterPro" id="IPR018247">
    <property type="entry name" value="EF_Hand_1_Ca_BS"/>
</dbReference>